<accession>A0A318KE48</accession>
<dbReference type="PROSITE" id="PS50885">
    <property type="entry name" value="HAMP"/>
    <property type="match status" value="1"/>
</dbReference>
<dbReference type="Pfam" id="PF08376">
    <property type="entry name" value="NIT"/>
    <property type="match status" value="1"/>
</dbReference>
<dbReference type="PRINTS" id="PR00260">
    <property type="entry name" value="CHEMTRNSDUCR"/>
</dbReference>
<dbReference type="InterPro" id="IPR010910">
    <property type="entry name" value="Nitrate/nitrite_sensing_bac"/>
</dbReference>
<keyword evidence="5" id="KW-0812">Transmembrane</keyword>
<evidence type="ECO:0000313" key="9">
    <source>
        <dbReference type="EMBL" id="PXX75873.1"/>
    </source>
</evidence>
<dbReference type="GO" id="GO:0007165">
    <property type="term" value="P:signal transduction"/>
    <property type="evidence" value="ECO:0007669"/>
    <property type="project" value="UniProtKB-KW"/>
</dbReference>
<dbReference type="CDD" id="cd06225">
    <property type="entry name" value="HAMP"/>
    <property type="match status" value="1"/>
</dbReference>
<comment type="similarity">
    <text evidence="3">Belongs to the methyl-accepting chemotaxis (MCP) protein family.</text>
</comment>
<dbReference type="Gene3D" id="1.10.287.950">
    <property type="entry name" value="Methyl-accepting chemotaxis protein"/>
    <property type="match status" value="1"/>
</dbReference>
<dbReference type="PROSITE" id="PS50906">
    <property type="entry name" value="NIT"/>
    <property type="match status" value="1"/>
</dbReference>
<keyword evidence="10" id="KW-1185">Reference proteome</keyword>
<feature type="domain" description="Methyl-accepting transducer" evidence="6">
    <location>
        <begin position="394"/>
        <end position="609"/>
    </location>
</feature>
<dbReference type="Pfam" id="PF00015">
    <property type="entry name" value="MCPsignal"/>
    <property type="match status" value="1"/>
</dbReference>
<dbReference type="SMART" id="SM00304">
    <property type="entry name" value="HAMP"/>
    <property type="match status" value="1"/>
</dbReference>
<evidence type="ECO:0000313" key="10">
    <source>
        <dbReference type="Proteomes" id="UP000247555"/>
    </source>
</evidence>
<dbReference type="PANTHER" id="PTHR43531:SF11">
    <property type="entry name" value="METHYL-ACCEPTING CHEMOTAXIS PROTEIN 3"/>
    <property type="match status" value="1"/>
</dbReference>
<dbReference type="AlphaFoldDB" id="A0A318KE48"/>
<evidence type="ECO:0000259" key="6">
    <source>
        <dbReference type="PROSITE" id="PS50111"/>
    </source>
</evidence>
<reference evidence="9 10" key="1">
    <citation type="submission" date="2018-05" db="EMBL/GenBank/DDBJ databases">
        <title>Genomic Encyclopedia of Type Strains, Phase IV (KMG-IV): sequencing the most valuable type-strain genomes for metagenomic binning, comparative biology and taxonomic classification.</title>
        <authorList>
            <person name="Goeker M."/>
        </authorList>
    </citation>
    <scope>NUCLEOTIDE SEQUENCE [LARGE SCALE GENOMIC DNA]</scope>
    <source>
        <strain evidence="9 10">DSM 29661</strain>
    </source>
</reference>
<feature type="domain" description="NIT" evidence="8">
    <location>
        <begin position="55"/>
        <end position="307"/>
    </location>
</feature>
<keyword evidence="5" id="KW-0472">Membrane</keyword>
<dbReference type="SMART" id="SM00283">
    <property type="entry name" value="MA"/>
    <property type="match status" value="1"/>
</dbReference>
<dbReference type="FunFam" id="1.10.287.950:FF:000001">
    <property type="entry name" value="Methyl-accepting chemotaxis sensory transducer"/>
    <property type="match status" value="1"/>
</dbReference>
<evidence type="ECO:0000259" key="7">
    <source>
        <dbReference type="PROSITE" id="PS50885"/>
    </source>
</evidence>
<evidence type="ECO:0000256" key="3">
    <source>
        <dbReference type="ARBA" id="ARBA00029447"/>
    </source>
</evidence>
<evidence type="ECO:0000256" key="1">
    <source>
        <dbReference type="ARBA" id="ARBA00004370"/>
    </source>
</evidence>
<organism evidence="9 10">
    <name type="scientific">Rivihabitans pingtungensis</name>
    <dbReference type="NCBI Taxonomy" id="1054498"/>
    <lineage>
        <taxon>Bacteria</taxon>
        <taxon>Pseudomonadati</taxon>
        <taxon>Pseudomonadota</taxon>
        <taxon>Betaproteobacteria</taxon>
        <taxon>Neisseriales</taxon>
        <taxon>Aquaspirillaceae</taxon>
        <taxon>Rivihabitans</taxon>
    </lineage>
</organism>
<dbReference type="InterPro" id="IPR004089">
    <property type="entry name" value="MCPsignal_dom"/>
</dbReference>
<keyword evidence="4" id="KW-0807">Transducer</keyword>
<proteinExistence type="inferred from homology"/>
<dbReference type="InterPro" id="IPR013587">
    <property type="entry name" value="Nitrate/nitrite_sensing"/>
</dbReference>
<evidence type="ECO:0000256" key="2">
    <source>
        <dbReference type="ARBA" id="ARBA00022500"/>
    </source>
</evidence>
<feature type="domain" description="HAMP" evidence="7">
    <location>
        <begin position="337"/>
        <end position="389"/>
    </location>
</feature>
<dbReference type="RefSeq" id="WP_158281837.1">
    <property type="nucleotide sequence ID" value="NZ_DAIPEO010000391.1"/>
</dbReference>
<dbReference type="InterPro" id="IPR003660">
    <property type="entry name" value="HAMP_dom"/>
</dbReference>
<comment type="subcellular location">
    <subcellularLocation>
        <location evidence="1">Membrane</location>
    </subcellularLocation>
</comment>
<name>A0A318KE48_9NEIS</name>
<dbReference type="GO" id="GO:0006935">
    <property type="term" value="P:chemotaxis"/>
    <property type="evidence" value="ECO:0007669"/>
    <property type="project" value="UniProtKB-KW"/>
</dbReference>
<dbReference type="InterPro" id="IPR004090">
    <property type="entry name" value="Chemotax_Me-accpt_rcpt"/>
</dbReference>
<evidence type="ECO:0000256" key="4">
    <source>
        <dbReference type="PROSITE-ProRule" id="PRU00284"/>
    </source>
</evidence>
<dbReference type="OrthoDB" id="8899037at2"/>
<evidence type="ECO:0000256" key="5">
    <source>
        <dbReference type="SAM" id="Phobius"/>
    </source>
</evidence>
<evidence type="ECO:0000259" key="8">
    <source>
        <dbReference type="PROSITE" id="PS50906"/>
    </source>
</evidence>
<dbReference type="PANTHER" id="PTHR43531">
    <property type="entry name" value="PROTEIN ICFG"/>
    <property type="match status" value="1"/>
</dbReference>
<dbReference type="GO" id="GO:0004888">
    <property type="term" value="F:transmembrane signaling receptor activity"/>
    <property type="evidence" value="ECO:0007669"/>
    <property type="project" value="InterPro"/>
</dbReference>
<dbReference type="EMBL" id="QJKI01000024">
    <property type="protein sequence ID" value="PXX75873.1"/>
    <property type="molecule type" value="Genomic_DNA"/>
</dbReference>
<comment type="caution">
    <text evidence="9">The sequence shown here is derived from an EMBL/GenBank/DDBJ whole genome shotgun (WGS) entry which is preliminary data.</text>
</comment>
<sequence>MHAPSFGWRSIRVRLYLLFSLTLLGVMAYALTDAWSNWQTLQRLQRMEALEQTARSVSAVVHELQKERGLSAGWIGTQGKRFGPELGKQRELGDRAHQALSARLNGQNPAAVLGESASAALSAADRQFAAVRALRAGISGLSVAGPASFAQYTATIDAYLAVLAHLPAQASDVDLARELSAYIRFIGAKEQAGRERATLNAAVTADTALDDALYARLLGVLTTQSVYLAQFREQAGATQRAALDALLATPAAQDTEAMRKRVLERARLGGFGVAADVWFATITRKIDAMKGLEDQLADGIHQQVLSLRQAARWNVGVSMAANVLMLALAVAFGLLVNRVLAGIHRTAVTARQLASGDLTARVEVDAQDELGELQSSLQYTIQHLAHMIGEVRSASEQLSNAAEQVSVTSQSLAQSASTQAASVEETSSAMEEMSAAIEHSADNARQADHQAAQAAGQAQTGEQAVSATVDAMRQIADKICIIDDITYQTNLLALNAAIEAARAGAQGKGFAVVASEVRKLAERSQVAAQEIGRLAEGSVRQAEQAGQLLTKMTPAILHTATQVQEIARASAEQATGVEQINRAMGLLNQSTQHAASASEQLAATAEQMGAQAQTLQENMAHFRL</sequence>
<dbReference type="InterPro" id="IPR051310">
    <property type="entry name" value="MCP_chemotaxis"/>
</dbReference>
<keyword evidence="2" id="KW-0145">Chemotaxis</keyword>
<dbReference type="GO" id="GO:0005886">
    <property type="term" value="C:plasma membrane"/>
    <property type="evidence" value="ECO:0007669"/>
    <property type="project" value="TreeGrafter"/>
</dbReference>
<keyword evidence="5" id="KW-1133">Transmembrane helix</keyword>
<protein>
    <submittedName>
        <fullName evidence="9">Methyl-accepting chemotaxis protein</fullName>
    </submittedName>
</protein>
<dbReference type="Pfam" id="PF00672">
    <property type="entry name" value="HAMP"/>
    <property type="match status" value="1"/>
</dbReference>
<dbReference type="Proteomes" id="UP000247555">
    <property type="component" value="Unassembled WGS sequence"/>
</dbReference>
<gene>
    <name evidence="9" type="ORF">DFR34_12413</name>
</gene>
<feature type="transmembrane region" description="Helical" evidence="5">
    <location>
        <begin position="313"/>
        <end position="336"/>
    </location>
</feature>
<dbReference type="PROSITE" id="PS50111">
    <property type="entry name" value="CHEMOTAXIS_TRANSDUC_2"/>
    <property type="match status" value="1"/>
</dbReference>
<dbReference type="SUPFAM" id="SSF58104">
    <property type="entry name" value="Methyl-accepting chemotaxis protein (MCP) signaling domain"/>
    <property type="match status" value="1"/>
</dbReference>